<dbReference type="PANTHER" id="PTHR42751:SF3">
    <property type="entry name" value="SODIUM_GLUTAMATE SYMPORTER"/>
    <property type="match status" value="1"/>
</dbReference>
<feature type="transmembrane region" description="Helical" evidence="7">
    <location>
        <begin position="218"/>
        <end position="246"/>
    </location>
</feature>
<feature type="transmembrane region" description="Helical" evidence="7">
    <location>
        <begin position="87"/>
        <end position="108"/>
    </location>
</feature>
<sequence>MIEQDLNIVLIFSSLILFMSLGLRKIQQPYILAYILAGVMLGPHGFQVFTDEESADVAGEIGLIILMFFIGMEISIKNFIKNWKIAFLGAGCQVLFSVLLMYGLGIFFDWTFERVLLFGFGTSLSSSAVVIRLINQYKLEKHKLGQDITFILLTQDVLVAPMIIVMSLASGKGVDYTEVLWQIFGAIVLLIIIVDLLKRDRKSIKALSFLNEDHELQVFASLIICFGLALFTSLCGLSPSLGAFVAGLTMYNSNASSWLHKTLSPFRIIFVSIFFISVGMMIDIHFLTQHWQTILVLVLAVFISNHLINSTTLRILKNSNIHSLYGGSLLAQIGEFSFVLASLGVQNNIINSESYQYIIITISITIFISSIWVSLFKKIYEIRFS</sequence>
<evidence type="ECO:0000256" key="2">
    <source>
        <dbReference type="ARBA" id="ARBA00005551"/>
    </source>
</evidence>
<keyword evidence="6 7" id="KW-0472">Membrane</keyword>
<dbReference type="EMBL" id="QGDO01000007">
    <property type="protein sequence ID" value="PWJ38522.1"/>
    <property type="molecule type" value="Genomic_DNA"/>
</dbReference>
<dbReference type="GO" id="GO:1902600">
    <property type="term" value="P:proton transmembrane transport"/>
    <property type="evidence" value="ECO:0007669"/>
    <property type="project" value="InterPro"/>
</dbReference>
<comment type="subcellular location">
    <subcellularLocation>
        <location evidence="1">Membrane</location>
        <topology evidence="1">Multi-pass membrane protein</topology>
    </subcellularLocation>
</comment>
<dbReference type="Pfam" id="PF00999">
    <property type="entry name" value="Na_H_Exchanger"/>
    <property type="match status" value="1"/>
</dbReference>
<evidence type="ECO:0000313" key="9">
    <source>
        <dbReference type="EMBL" id="PWJ38522.1"/>
    </source>
</evidence>
<evidence type="ECO:0000256" key="1">
    <source>
        <dbReference type="ARBA" id="ARBA00004141"/>
    </source>
</evidence>
<organism evidence="9 10">
    <name type="scientific">Sediminitomix flava</name>
    <dbReference type="NCBI Taxonomy" id="379075"/>
    <lineage>
        <taxon>Bacteria</taxon>
        <taxon>Pseudomonadati</taxon>
        <taxon>Bacteroidota</taxon>
        <taxon>Cytophagia</taxon>
        <taxon>Cytophagales</taxon>
        <taxon>Flammeovirgaceae</taxon>
        <taxon>Sediminitomix</taxon>
    </lineage>
</organism>
<comment type="similarity">
    <text evidence="2">Belongs to the monovalent cation:proton antiporter 2 (CPA2) transporter (TC 2.A.37) family.</text>
</comment>
<accession>A0A315Z529</accession>
<feature type="transmembrane region" description="Helical" evidence="7">
    <location>
        <begin position="30"/>
        <end position="49"/>
    </location>
</feature>
<dbReference type="Gene3D" id="1.20.1530.20">
    <property type="match status" value="1"/>
</dbReference>
<dbReference type="GO" id="GO:0016020">
    <property type="term" value="C:membrane"/>
    <property type="evidence" value="ECO:0007669"/>
    <property type="project" value="UniProtKB-SubCell"/>
</dbReference>
<keyword evidence="4 7" id="KW-0812">Transmembrane</keyword>
<keyword evidence="3" id="KW-0813">Transport</keyword>
<feature type="transmembrane region" description="Helical" evidence="7">
    <location>
        <begin position="294"/>
        <end position="316"/>
    </location>
</feature>
<evidence type="ECO:0000256" key="4">
    <source>
        <dbReference type="ARBA" id="ARBA00022692"/>
    </source>
</evidence>
<dbReference type="AlphaFoldDB" id="A0A315Z529"/>
<feature type="transmembrane region" description="Helical" evidence="7">
    <location>
        <begin position="114"/>
        <end position="135"/>
    </location>
</feature>
<evidence type="ECO:0000256" key="6">
    <source>
        <dbReference type="ARBA" id="ARBA00023136"/>
    </source>
</evidence>
<name>A0A315Z529_SEDFL</name>
<proteinExistence type="inferred from homology"/>
<feature type="domain" description="Cation/H+ exchanger transmembrane" evidence="8">
    <location>
        <begin position="16"/>
        <end position="374"/>
    </location>
</feature>
<feature type="transmembrane region" description="Helical" evidence="7">
    <location>
        <begin position="179"/>
        <end position="197"/>
    </location>
</feature>
<keyword evidence="10" id="KW-1185">Reference proteome</keyword>
<comment type="caution">
    <text evidence="9">The sequence shown here is derived from an EMBL/GenBank/DDBJ whole genome shotgun (WGS) entry which is preliminary data.</text>
</comment>
<dbReference type="Proteomes" id="UP000245535">
    <property type="component" value="Unassembled WGS sequence"/>
</dbReference>
<feature type="transmembrane region" description="Helical" evidence="7">
    <location>
        <begin position="266"/>
        <end position="287"/>
    </location>
</feature>
<dbReference type="InterPro" id="IPR006153">
    <property type="entry name" value="Cation/H_exchanger_TM"/>
</dbReference>
<evidence type="ECO:0000256" key="7">
    <source>
        <dbReference type="SAM" id="Phobius"/>
    </source>
</evidence>
<evidence type="ECO:0000256" key="5">
    <source>
        <dbReference type="ARBA" id="ARBA00022989"/>
    </source>
</evidence>
<keyword evidence="5 7" id="KW-1133">Transmembrane helix</keyword>
<dbReference type="GO" id="GO:0015297">
    <property type="term" value="F:antiporter activity"/>
    <property type="evidence" value="ECO:0007669"/>
    <property type="project" value="InterPro"/>
</dbReference>
<feature type="transmembrane region" description="Helical" evidence="7">
    <location>
        <begin position="6"/>
        <end position="23"/>
    </location>
</feature>
<evidence type="ECO:0000313" key="10">
    <source>
        <dbReference type="Proteomes" id="UP000245535"/>
    </source>
</evidence>
<evidence type="ECO:0000259" key="8">
    <source>
        <dbReference type="Pfam" id="PF00999"/>
    </source>
</evidence>
<dbReference type="PANTHER" id="PTHR42751">
    <property type="entry name" value="SODIUM/HYDROGEN EXCHANGER FAMILY/TRKA DOMAIN PROTEIN"/>
    <property type="match status" value="1"/>
</dbReference>
<protein>
    <submittedName>
        <fullName evidence="9">Transporter (CPA2 family)</fullName>
    </submittedName>
</protein>
<reference evidence="9 10" key="1">
    <citation type="submission" date="2018-03" db="EMBL/GenBank/DDBJ databases">
        <title>Genomic Encyclopedia of Archaeal and Bacterial Type Strains, Phase II (KMG-II): from individual species to whole genera.</title>
        <authorList>
            <person name="Goeker M."/>
        </authorList>
    </citation>
    <scope>NUCLEOTIDE SEQUENCE [LARGE SCALE GENOMIC DNA]</scope>
    <source>
        <strain evidence="9 10">DSM 28229</strain>
    </source>
</reference>
<dbReference type="InterPro" id="IPR038770">
    <property type="entry name" value="Na+/solute_symporter_sf"/>
</dbReference>
<feature type="transmembrane region" description="Helical" evidence="7">
    <location>
        <begin position="61"/>
        <end position="80"/>
    </location>
</feature>
<feature type="transmembrane region" description="Helical" evidence="7">
    <location>
        <begin position="357"/>
        <end position="375"/>
    </location>
</feature>
<feature type="transmembrane region" description="Helical" evidence="7">
    <location>
        <begin position="147"/>
        <end position="167"/>
    </location>
</feature>
<gene>
    <name evidence="9" type="ORF">BC781_107112</name>
</gene>
<evidence type="ECO:0000256" key="3">
    <source>
        <dbReference type="ARBA" id="ARBA00022448"/>
    </source>
</evidence>